<evidence type="ECO:0000313" key="1">
    <source>
        <dbReference type="EMBL" id="KYO68600.1"/>
    </source>
</evidence>
<comment type="caution">
    <text evidence="1">The sequence shown here is derived from an EMBL/GenBank/DDBJ whole genome shotgun (WGS) entry which is preliminary data.</text>
</comment>
<dbReference type="OrthoDB" id="9890198at2"/>
<protein>
    <submittedName>
        <fullName evidence="1">Uncharacterized protein</fullName>
    </submittedName>
</protein>
<proteinExistence type="predicted"/>
<organism evidence="1 2">
    <name type="scientific">Thermovenabulum gondwanense</name>
    <dbReference type="NCBI Taxonomy" id="520767"/>
    <lineage>
        <taxon>Bacteria</taxon>
        <taxon>Bacillati</taxon>
        <taxon>Bacillota</taxon>
        <taxon>Clostridia</taxon>
        <taxon>Thermosediminibacterales</taxon>
        <taxon>Thermosediminibacteraceae</taxon>
        <taxon>Thermovenabulum</taxon>
    </lineage>
</organism>
<reference evidence="1 2" key="1">
    <citation type="submission" date="2015-12" db="EMBL/GenBank/DDBJ databases">
        <title>Draft genome of Thermovenabulum gondwanense isolated from a red thermophilic microbial mat colonisisng an outflow channel of a bore well.</title>
        <authorList>
            <person name="Patel B.K."/>
        </authorList>
    </citation>
    <scope>NUCLEOTIDE SEQUENCE [LARGE SCALE GENOMIC DNA]</scope>
    <source>
        <strain evidence="1 2">R270</strain>
    </source>
</reference>
<gene>
    <name evidence="1" type="ORF">ATZ99_01090</name>
</gene>
<name>A0A162MZJ2_9FIRM</name>
<dbReference type="RefSeq" id="WP_068747307.1">
    <property type="nucleotide sequence ID" value="NZ_LOHZ01000015.1"/>
</dbReference>
<dbReference type="EMBL" id="LOHZ01000015">
    <property type="protein sequence ID" value="KYO68600.1"/>
    <property type="molecule type" value="Genomic_DNA"/>
</dbReference>
<dbReference type="STRING" id="520767.ATZ99_01090"/>
<dbReference type="Proteomes" id="UP000075737">
    <property type="component" value="Unassembled WGS sequence"/>
</dbReference>
<sequence length="247" mass="27673">MTTEELIKKMRELVDEIDLDKEPEEVEKSLEEMLSCFKSHKCSASIFCHLIATIFLNKKCGLKEIKKEIRDIEKKLDDPCNGLAEIKEEIKDIEEKLDNPDFGLEEIKEEIKEIEEKLDKLVPPGAGNILTTGPVVADNGVNSILAKVMNNTDNTVTVTVKLFDIGTCPDPKELLQSFELEIESKCAKTVVLQKPTTEWEVVYEGVVPGVYVFTAGRKNAENAPISASELVETNLFRHSEHVVSIDP</sequence>
<accession>A0A162MZJ2</accession>
<dbReference type="AlphaFoldDB" id="A0A162MZJ2"/>
<evidence type="ECO:0000313" key="2">
    <source>
        <dbReference type="Proteomes" id="UP000075737"/>
    </source>
</evidence>
<keyword evidence="2" id="KW-1185">Reference proteome</keyword>